<dbReference type="InterPro" id="IPR058699">
    <property type="entry name" value="RRM_LARP4/4B"/>
</dbReference>
<keyword evidence="1" id="KW-0597">Phosphoprotein</keyword>
<evidence type="ECO:0000256" key="4">
    <source>
        <dbReference type="SAM" id="MobiDB-lite"/>
    </source>
</evidence>
<evidence type="ECO:0000259" key="5">
    <source>
        <dbReference type="PROSITE" id="PS50961"/>
    </source>
</evidence>
<dbReference type="Gene3D" id="3.30.70.330">
    <property type="match status" value="1"/>
</dbReference>
<dbReference type="STRING" id="157072.A0A024TXK9"/>
<evidence type="ECO:0000256" key="2">
    <source>
        <dbReference type="ARBA" id="ARBA00022884"/>
    </source>
</evidence>
<dbReference type="AlphaFoldDB" id="A0A024TXK9"/>
<sequence>MSTAPTLSGDALKEALKSQVEFYFSKANLVNDTFLVSQMNSQMYVPVDVIVGFSKIKALTTDVALVVDSIKDSTVCSLSPEGDAIKPNIKSERNTIILREIPSATDPKDVEAIFEGCGTVASVRSDVGDTWFVTMATEEDAVNTLLALRSKTFHDAPIKARLKSENVLRSFLPESTPSANTTPYQPTNGSIYGNAPYYSQAVPNAFGVQYAGRTPIAKTVKVGKGKKGQSITGAAVMAAPTTPTNATSKKSKKKKDLSAAATPAAASGPKSAGKHSERQPILNSANFPPLPLVSANGADITYKYSHDDIMEIVKHMDDTDCVLPAGKMDFETHESALTPVAHPDLLKNQRTYSIEQAREALRQGRPIRSDSVGSVDYESLMYGEEYTKEARELRAAASKDDAKKPAAAVSVGGYAAALIHGTPVVVSPKKVAVKVTEAPVEAEKKDKAVLVTEKKTPKKKKAIDTPAAAPVVLTGAWGGRSFVDVVTKPKDEKAAVGVDKATIE</sequence>
<dbReference type="PROSITE" id="PS50961">
    <property type="entry name" value="HTH_LA"/>
    <property type="match status" value="1"/>
</dbReference>
<dbReference type="PANTHER" id="PTHR22792:SF140">
    <property type="entry name" value="ACHILLES, ISOFORM A"/>
    <property type="match status" value="1"/>
</dbReference>
<dbReference type="Pfam" id="PF26088">
    <property type="entry name" value="RRM_LARP4"/>
    <property type="match status" value="1"/>
</dbReference>
<accession>A0A024TXK9</accession>
<dbReference type="InterPro" id="IPR035979">
    <property type="entry name" value="RBD_domain_sf"/>
</dbReference>
<dbReference type="GO" id="GO:0003729">
    <property type="term" value="F:mRNA binding"/>
    <property type="evidence" value="ECO:0007669"/>
    <property type="project" value="TreeGrafter"/>
</dbReference>
<dbReference type="CDD" id="cd12430">
    <property type="entry name" value="RRM_LARP4_5_like"/>
    <property type="match status" value="1"/>
</dbReference>
<dbReference type="RefSeq" id="XP_008872955.1">
    <property type="nucleotide sequence ID" value="XM_008874733.1"/>
</dbReference>
<proteinExistence type="predicted"/>
<gene>
    <name evidence="6" type="ORF">H310_08825</name>
</gene>
<dbReference type="PANTHER" id="PTHR22792">
    <property type="entry name" value="LUPUS LA PROTEIN-RELATED"/>
    <property type="match status" value="1"/>
</dbReference>
<dbReference type="EMBL" id="KI913969">
    <property type="protein sequence ID" value="ETV98758.1"/>
    <property type="molecule type" value="Genomic_DNA"/>
</dbReference>
<reference evidence="6" key="1">
    <citation type="submission" date="2013-12" db="EMBL/GenBank/DDBJ databases">
        <title>The Genome Sequence of Aphanomyces invadans NJM9701.</title>
        <authorList>
            <consortium name="The Broad Institute Genomics Platform"/>
            <person name="Russ C."/>
            <person name="Tyler B."/>
            <person name="van West P."/>
            <person name="Dieguez-Uribeondo J."/>
            <person name="Young S.K."/>
            <person name="Zeng Q."/>
            <person name="Gargeya S."/>
            <person name="Fitzgerald M."/>
            <person name="Abouelleil A."/>
            <person name="Alvarado L."/>
            <person name="Chapman S.B."/>
            <person name="Gainer-Dewar J."/>
            <person name="Goldberg J."/>
            <person name="Griggs A."/>
            <person name="Gujja S."/>
            <person name="Hansen M."/>
            <person name="Howarth C."/>
            <person name="Imamovic A."/>
            <person name="Ireland A."/>
            <person name="Larimer J."/>
            <person name="McCowan C."/>
            <person name="Murphy C."/>
            <person name="Pearson M."/>
            <person name="Poon T.W."/>
            <person name="Priest M."/>
            <person name="Roberts A."/>
            <person name="Saif S."/>
            <person name="Shea T."/>
            <person name="Sykes S."/>
            <person name="Wortman J."/>
            <person name="Nusbaum C."/>
            <person name="Birren B."/>
        </authorList>
    </citation>
    <scope>NUCLEOTIDE SEQUENCE [LARGE SCALE GENOMIC DNA]</scope>
    <source>
        <strain evidence="6">NJM9701</strain>
    </source>
</reference>
<name>A0A024TXK9_9STRA</name>
<dbReference type="Gene3D" id="1.10.10.10">
    <property type="entry name" value="Winged helix-like DNA-binding domain superfamily/Winged helix DNA-binding domain"/>
    <property type="match status" value="1"/>
</dbReference>
<feature type="compositionally biased region" description="Low complexity" evidence="4">
    <location>
        <begin position="258"/>
        <end position="271"/>
    </location>
</feature>
<dbReference type="InterPro" id="IPR006630">
    <property type="entry name" value="La_HTH"/>
</dbReference>
<dbReference type="GeneID" id="20085875"/>
<dbReference type="SUPFAM" id="SSF54928">
    <property type="entry name" value="RNA-binding domain, RBD"/>
    <property type="match status" value="1"/>
</dbReference>
<feature type="domain" description="HTH La-type RNA-binding" evidence="5">
    <location>
        <begin position="6"/>
        <end position="95"/>
    </location>
</feature>
<dbReference type="InterPro" id="IPR036388">
    <property type="entry name" value="WH-like_DNA-bd_sf"/>
</dbReference>
<feature type="region of interest" description="Disordered" evidence="4">
    <location>
        <begin position="234"/>
        <end position="288"/>
    </location>
</feature>
<dbReference type="Pfam" id="PF05383">
    <property type="entry name" value="La"/>
    <property type="match status" value="1"/>
</dbReference>
<protein>
    <recommendedName>
        <fullName evidence="5">HTH La-type RNA-binding domain-containing protein</fullName>
    </recommendedName>
</protein>
<dbReference type="OrthoDB" id="340227at2759"/>
<evidence type="ECO:0000256" key="3">
    <source>
        <dbReference type="PROSITE-ProRule" id="PRU00332"/>
    </source>
</evidence>
<dbReference type="InterPro" id="IPR012677">
    <property type="entry name" value="Nucleotide-bd_a/b_plait_sf"/>
</dbReference>
<dbReference type="VEuPathDB" id="FungiDB:H310_08825"/>
<dbReference type="SMART" id="SM00360">
    <property type="entry name" value="RRM"/>
    <property type="match status" value="1"/>
</dbReference>
<evidence type="ECO:0000256" key="1">
    <source>
        <dbReference type="ARBA" id="ARBA00022553"/>
    </source>
</evidence>
<dbReference type="InterPro" id="IPR045180">
    <property type="entry name" value="La_dom_prot"/>
</dbReference>
<evidence type="ECO:0000313" key="6">
    <source>
        <dbReference type="EMBL" id="ETV98758.1"/>
    </source>
</evidence>
<organism evidence="6">
    <name type="scientific">Aphanomyces invadans</name>
    <dbReference type="NCBI Taxonomy" id="157072"/>
    <lineage>
        <taxon>Eukaryota</taxon>
        <taxon>Sar</taxon>
        <taxon>Stramenopiles</taxon>
        <taxon>Oomycota</taxon>
        <taxon>Saprolegniomycetes</taxon>
        <taxon>Saprolegniales</taxon>
        <taxon>Verrucalvaceae</taxon>
        <taxon>Aphanomyces</taxon>
    </lineage>
</organism>
<dbReference type="InterPro" id="IPR000504">
    <property type="entry name" value="RRM_dom"/>
</dbReference>
<keyword evidence="2 3" id="KW-0694">RNA-binding</keyword>
<dbReference type="SUPFAM" id="SSF46785">
    <property type="entry name" value="Winged helix' DNA-binding domain"/>
    <property type="match status" value="1"/>
</dbReference>
<dbReference type="SMART" id="SM00715">
    <property type="entry name" value="LA"/>
    <property type="match status" value="1"/>
</dbReference>
<dbReference type="GO" id="GO:0005634">
    <property type="term" value="C:nucleus"/>
    <property type="evidence" value="ECO:0007669"/>
    <property type="project" value="TreeGrafter"/>
</dbReference>
<dbReference type="InterPro" id="IPR036390">
    <property type="entry name" value="WH_DNA-bd_sf"/>
</dbReference>
<feature type="compositionally biased region" description="Low complexity" evidence="4">
    <location>
        <begin position="234"/>
        <end position="248"/>
    </location>
</feature>
<dbReference type="eggNOG" id="KOG2591">
    <property type="taxonomic scope" value="Eukaryota"/>
</dbReference>